<dbReference type="EMBL" id="LR862143">
    <property type="protein sequence ID" value="CAD1823364.1"/>
    <property type="molecule type" value="Genomic_DNA"/>
</dbReference>
<organism evidence="1">
    <name type="scientific">Ananas comosus var. bracteatus</name>
    <name type="common">red pineapple</name>
    <dbReference type="NCBI Taxonomy" id="296719"/>
    <lineage>
        <taxon>Eukaryota</taxon>
        <taxon>Viridiplantae</taxon>
        <taxon>Streptophyta</taxon>
        <taxon>Embryophyta</taxon>
        <taxon>Tracheophyta</taxon>
        <taxon>Spermatophyta</taxon>
        <taxon>Magnoliopsida</taxon>
        <taxon>Liliopsida</taxon>
        <taxon>Poales</taxon>
        <taxon>Bromeliaceae</taxon>
        <taxon>Bromelioideae</taxon>
        <taxon>Ananas</taxon>
    </lineage>
</organism>
<reference evidence="1" key="1">
    <citation type="submission" date="2020-07" db="EMBL/GenBank/DDBJ databases">
        <authorList>
            <person name="Lin J."/>
        </authorList>
    </citation>
    <scope>NUCLEOTIDE SEQUENCE</scope>
</reference>
<accession>A0A6V7NYE4</accession>
<sequence>MPELVLVGKSVMLGRTHWELCCSSHPTIPQSRDRASRRATEVKVNIDRRLARNVKESASNAAKRAHGPGVPELGVVCTDSGISSFYPETACWVTTGYVGWTLICIVLARGI</sequence>
<gene>
    <name evidence="1" type="ORF">CB5_LOCUS6575</name>
</gene>
<protein>
    <submittedName>
        <fullName evidence="1">Uncharacterized protein</fullName>
    </submittedName>
</protein>
<dbReference type="AlphaFoldDB" id="A0A6V7NYE4"/>
<proteinExistence type="predicted"/>
<evidence type="ECO:0000313" key="1">
    <source>
        <dbReference type="EMBL" id="CAD1823364.1"/>
    </source>
</evidence>
<name>A0A6V7NYE4_ANACO</name>